<dbReference type="OrthoDB" id="374045at2759"/>
<evidence type="ECO:0000256" key="3">
    <source>
        <dbReference type="ARBA" id="ARBA00022801"/>
    </source>
</evidence>
<dbReference type="EMBL" id="FJUX01000002">
    <property type="protein sequence ID" value="CZS89060.1"/>
    <property type="molecule type" value="Genomic_DNA"/>
</dbReference>
<dbReference type="Pfam" id="PF01368">
    <property type="entry name" value="DHH"/>
    <property type="match status" value="1"/>
</dbReference>
<reference evidence="7" key="1">
    <citation type="submission" date="2016-03" db="EMBL/GenBank/DDBJ databases">
        <authorList>
            <person name="Guldener U."/>
        </authorList>
    </citation>
    <scope>NUCLEOTIDE SEQUENCE [LARGE SCALE GENOMIC DNA]</scope>
    <source>
        <strain evidence="7">04CH-RAC-A.6.1</strain>
    </source>
</reference>
<dbReference type="GO" id="GO:0046872">
    <property type="term" value="F:metal ion binding"/>
    <property type="evidence" value="ECO:0007669"/>
    <property type="project" value="UniProtKB-KW"/>
</dbReference>
<keyword evidence="4" id="KW-0464">Manganese</keyword>
<dbReference type="SUPFAM" id="SSF64182">
    <property type="entry name" value="DHH phosphoesterases"/>
    <property type="match status" value="1"/>
</dbReference>
<evidence type="ECO:0000256" key="1">
    <source>
        <dbReference type="ARBA" id="ARBA00001936"/>
    </source>
</evidence>
<dbReference type="Pfam" id="PF02833">
    <property type="entry name" value="DHHA2"/>
    <property type="match status" value="1"/>
</dbReference>
<dbReference type="SMART" id="SM01131">
    <property type="entry name" value="DHHA2"/>
    <property type="match status" value="1"/>
</dbReference>
<keyword evidence="3" id="KW-0378">Hydrolase</keyword>
<evidence type="ECO:0000256" key="4">
    <source>
        <dbReference type="ARBA" id="ARBA00023211"/>
    </source>
</evidence>
<name>A0A1E1JTR3_9HELO</name>
<dbReference type="PANTHER" id="PTHR12112:SF39">
    <property type="entry name" value="EG:152A3.5 PROTEIN (FBGN0003116_PN PROTEIN)"/>
    <property type="match status" value="1"/>
</dbReference>
<dbReference type="InterPro" id="IPR004097">
    <property type="entry name" value="DHHA2"/>
</dbReference>
<evidence type="ECO:0000313" key="6">
    <source>
        <dbReference type="EMBL" id="CZS89060.1"/>
    </source>
</evidence>
<protein>
    <submittedName>
        <fullName evidence="6">Related to exopolyphosphatase</fullName>
    </submittedName>
</protein>
<comment type="cofactor">
    <cofactor evidence="1">
        <name>Mn(2+)</name>
        <dbReference type="ChEBI" id="CHEBI:29035"/>
    </cofactor>
</comment>
<keyword evidence="2" id="KW-0479">Metal-binding</keyword>
<accession>A0A1E1JTR3</accession>
<evidence type="ECO:0000259" key="5">
    <source>
        <dbReference type="SMART" id="SM01131"/>
    </source>
</evidence>
<dbReference type="InterPro" id="IPR038222">
    <property type="entry name" value="DHHA2_dom_sf"/>
</dbReference>
<dbReference type="GO" id="GO:0004309">
    <property type="term" value="F:exopolyphosphatase activity"/>
    <property type="evidence" value="ECO:0007669"/>
    <property type="project" value="TreeGrafter"/>
</dbReference>
<dbReference type="Gene3D" id="3.10.310.20">
    <property type="entry name" value="DHHA2 domain"/>
    <property type="match status" value="1"/>
</dbReference>
<sequence>MPLPRVSLRSFLSTAKTALHNAKDHQSSPLTFVIGNEAAGSFPLLSWEAHIHKLTVIPDLDSLCSAVVLAYLRTYASTSDTNTLYIPLSNIPHADLALRPELLPVLSRANLKPSDLITLNDLPNMSPAVDFPPEKTKWILVDHNSLLGELGRVYSSRVVGCIDHHDEESKVPKDCGDEPRIVRKSGSCSSLVVEYCREAWDALSDKSNDQETAKWNAQLARLALGPVLIDTSYLQNEAKTTPTDVEAANYLEKWITAGEVETYDGESYYKEIWTAERDVEGLSLMDLLRKDYKQWNEGGVNLGTSSVVRGMDFLLSKTETQEEFFDTLKKFSEERNLSICSIMTRFSPKGGDGFGRELFVWGFDDKGMKAVKKFEAESSNSLGLKIWKDGALDSVEKGVWRKCWDQRKLENSRKQVAPMLRSSMSD</sequence>
<dbReference type="Gene3D" id="3.90.1640.10">
    <property type="entry name" value="inorganic pyrophosphatase (n-terminal core)"/>
    <property type="match status" value="1"/>
</dbReference>
<dbReference type="GO" id="GO:0005737">
    <property type="term" value="C:cytoplasm"/>
    <property type="evidence" value="ECO:0007669"/>
    <property type="project" value="InterPro"/>
</dbReference>
<dbReference type="AlphaFoldDB" id="A0A1E1JTR3"/>
<dbReference type="PANTHER" id="PTHR12112">
    <property type="entry name" value="BNIP - RELATED"/>
    <property type="match status" value="1"/>
</dbReference>
<dbReference type="InterPro" id="IPR038763">
    <property type="entry name" value="DHH_sf"/>
</dbReference>
<organism evidence="6 7">
    <name type="scientific">Rhynchosporium agropyri</name>
    <dbReference type="NCBI Taxonomy" id="914238"/>
    <lineage>
        <taxon>Eukaryota</taxon>
        <taxon>Fungi</taxon>
        <taxon>Dikarya</taxon>
        <taxon>Ascomycota</taxon>
        <taxon>Pezizomycotina</taxon>
        <taxon>Leotiomycetes</taxon>
        <taxon>Helotiales</taxon>
        <taxon>Ploettnerulaceae</taxon>
        <taxon>Rhynchosporium</taxon>
    </lineage>
</organism>
<evidence type="ECO:0000313" key="7">
    <source>
        <dbReference type="Proteomes" id="UP000178912"/>
    </source>
</evidence>
<dbReference type="InterPro" id="IPR001667">
    <property type="entry name" value="DDH_dom"/>
</dbReference>
<gene>
    <name evidence="6" type="ORF">RAG0_00536</name>
</gene>
<feature type="domain" description="DHHA2" evidence="5">
    <location>
        <begin position="269"/>
        <end position="424"/>
    </location>
</feature>
<keyword evidence="7" id="KW-1185">Reference proteome</keyword>
<evidence type="ECO:0000256" key="2">
    <source>
        <dbReference type="ARBA" id="ARBA00022723"/>
    </source>
</evidence>
<dbReference type="Proteomes" id="UP000178912">
    <property type="component" value="Unassembled WGS sequence"/>
</dbReference>
<proteinExistence type="predicted"/>